<proteinExistence type="predicted"/>
<dbReference type="Proteomes" id="UP000037122">
    <property type="component" value="Unassembled WGS sequence"/>
</dbReference>
<sequence length="51" mass="5821">MGEKLKGVLSAEWPPLHRADSLWGNAWTQKKSGHYGHEMTTENWDLDKGIL</sequence>
<name>A0A0L0P1T9_CANAR</name>
<gene>
    <name evidence="1" type="ORF">QG37_02361</name>
</gene>
<evidence type="ECO:0000313" key="1">
    <source>
        <dbReference type="EMBL" id="KNE00337.1"/>
    </source>
</evidence>
<dbReference type="VEuPathDB" id="FungiDB:QG37_02361"/>
<reference evidence="2" key="1">
    <citation type="journal article" date="2015" name="BMC Genomics">
        <title>Draft genome of a commonly misdiagnosed multidrug resistant pathogen Candida auris.</title>
        <authorList>
            <person name="Chatterjee S."/>
            <person name="Alampalli S.V."/>
            <person name="Nageshan R.K."/>
            <person name="Chettiar S.T."/>
            <person name="Joshi S."/>
            <person name="Tatu U.S."/>
        </authorList>
    </citation>
    <scope>NUCLEOTIDE SEQUENCE [LARGE SCALE GENOMIC DNA]</scope>
    <source>
        <strain evidence="2">6684</strain>
    </source>
</reference>
<evidence type="ECO:0000313" key="2">
    <source>
        <dbReference type="Proteomes" id="UP000037122"/>
    </source>
</evidence>
<dbReference type="EMBL" id="LGST01000018">
    <property type="protein sequence ID" value="KNE00337.1"/>
    <property type="molecule type" value="Genomic_DNA"/>
</dbReference>
<comment type="caution">
    <text evidence="1">The sequence shown here is derived from an EMBL/GenBank/DDBJ whole genome shotgun (WGS) entry which is preliminary data.</text>
</comment>
<organism evidence="1 2">
    <name type="scientific">Candidozyma auris</name>
    <name type="common">Yeast</name>
    <name type="synonym">Candida auris</name>
    <dbReference type="NCBI Taxonomy" id="498019"/>
    <lineage>
        <taxon>Eukaryota</taxon>
        <taxon>Fungi</taxon>
        <taxon>Dikarya</taxon>
        <taxon>Ascomycota</taxon>
        <taxon>Saccharomycotina</taxon>
        <taxon>Pichiomycetes</taxon>
        <taxon>Metschnikowiaceae</taxon>
        <taxon>Candidozyma</taxon>
    </lineage>
</organism>
<protein>
    <submittedName>
        <fullName evidence="1">Uncharacterized protein</fullName>
    </submittedName>
</protein>
<dbReference type="AlphaFoldDB" id="A0A0L0P1T9"/>
<accession>A0A0L0P1T9</accession>